<dbReference type="Proteomes" id="UP000199306">
    <property type="component" value="Unassembled WGS sequence"/>
</dbReference>
<dbReference type="InterPro" id="IPR009057">
    <property type="entry name" value="Homeodomain-like_sf"/>
</dbReference>
<keyword evidence="7" id="KW-1185">Reference proteome</keyword>
<feature type="transmembrane region" description="Helical" evidence="4">
    <location>
        <begin position="206"/>
        <end position="227"/>
    </location>
</feature>
<feature type="transmembrane region" description="Helical" evidence="4">
    <location>
        <begin position="161"/>
        <end position="186"/>
    </location>
</feature>
<sequence>MILLLNTYIILQCGLYFYFFCIRGKNNFNYFLCAFLLINIIQRLYSIAFNYDRQIIKVSWILQIIPHLTSLIMPYIVFNFISLIYERKLSSKKYLMLIPPLLFLFVRTLFELNDNLSNLLPERAVFAIKSHSFPIFKTISYIYMITVAIKNKNRPTVFSATTPISLIHTCIISFLIYLLALTLFSPAEMYSSYLFSEKYVTQIRTFHIYFAPLCLTGILLFSSFLILQEMYSMAEMTQKTMPEKEISEDENYSKRGKCPINEESRSEYLTKLKDSMLIEKQFLDMNITLSSLASKLEISTHQLSYLINSEFDKNFNQFINQYRIEAAKKILENPDNNELTMLAVAIDSGFKTESVFYSAFKKETGFTPNQYKQHLNNQRS</sequence>
<evidence type="ECO:0000313" key="6">
    <source>
        <dbReference type="EMBL" id="SFQ45530.1"/>
    </source>
</evidence>
<evidence type="ECO:0000256" key="1">
    <source>
        <dbReference type="ARBA" id="ARBA00023015"/>
    </source>
</evidence>
<evidence type="ECO:0000313" key="7">
    <source>
        <dbReference type="Proteomes" id="UP000199306"/>
    </source>
</evidence>
<keyword evidence="1" id="KW-0805">Transcription regulation</keyword>
<dbReference type="RefSeq" id="WP_092019592.1">
    <property type="nucleotide sequence ID" value="NZ_FOXH01000020.1"/>
</dbReference>
<reference evidence="6 7" key="1">
    <citation type="submission" date="2016-10" db="EMBL/GenBank/DDBJ databases">
        <authorList>
            <person name="de Groot N.N."/>
        </authorList>
    </citation>
    <scope>NUCLEOTIDE SEQUENCE [LARGE SCALE GENOMIC DNA]</scope>
    <source>
        <strain evidence="7">E92,LMG 26720,CCM 7988</strain>
    </source>
</reference>
<feature type="transmembrane region" description="Helical" evidence="4">
    <location>
        <begin position="60"/>
        <end position="82"/>
    </location>
</feature>
<dbReference type="GO" id="GO:0043565">
    <property type="term" value="F:sequence-specific DNA binding"/>
    <property type="evidence" value="ECO:0007669"/>
    <property type="project" value="InterPro"/>
</dbReference>
<evidence type="ECO:0000259" key="5">
    <source>
        <dbReference type="PROSITE" id="PS01124"/>
    </source>
</evidence>
<dbReference type="OrthoDB" id="704028at2"/>
<feature type="transmembrane region" description="Helical" evidence="4">
    <location>
        <begin position="6"/>
        <end position="22"/>
    </location>
</feature>
<feature type="transmembrane region" description="Helical" evidence="4">
    <location>
        <begin position="130"/>
        <end position="149"/>
    </location>
</feature>
<keyword evidence="3" id="KW-0804">Transcription</keyword>
<dbReference type="AlphaFoldDB" id="A0A1I5YN29"/>
<dbReference type="STRING" id="1079859.SAMN04515674_12018"/>
<keyword evidence="2 6" id="KW-0238">DNA-binding</keyword>
<feature type="transmembrane region" description="Helical" evidence="4">
    <location>
        <begin position="29"/>
        <end position="48"/>
    </location>
</feature>
<dbReference type="SUPFAM" id="SSF46689">
    <property type="entry name" value="Homeodomain-like"/>
    <property type="match status" value="1"/>
</dbReference>
<feature type="transmembrane region" description="Helical" evidence="4">
    <location>
        <begin position="94"/>
        <end position="110"/>
    </location>
</feature>
<keyword evidence="4" id="KW-0812">Transmembrane</keyword>
<evidence type="ECO:0000256" key="4">
    <source>
        <dbReference type="SAM" id="Phobius"/>
    </source>
</evidence>
<accession>A0A1I5YN29</accession>
<dbReference type="Gene3D" id="1.10.10.60">
    <property type="entry name" value="Homeodomain-like"/>
    <property type="match status" value="2"/>
</dbReference>
<keyword evidence="4" id="KW-1133">Transmembrane helix</keyword>
<dbReference type="EMBL" id="FOXH01000020">
    <property type="protein sequence ID" value="SFQ45530.1"/>
    <property type="molecule type" value="Genomic_DNA"/>
</dbReference>
<dbReference type="PANTHER" id="PTHR43280">
    <property type="entry name" value="ARAC-FAMILY TRANSCRIPTIONAL REGULATOR"/>
    <property type="match status" value="1"/>
</dbReference>
<protein>
    <submittedName>
        <fullName evidence="6">AraC-type DNA-binding protein</fullName>
    </submittedName>
</protein>
<dbReference type="PROSITE" id="PS01124">
    <property type="entry name" value="HTH_ARAC_FAMILY_2"/>
    <property type="match status" value="1"/>
</dbReference>
<dbReference type="SMART" id="SM00342">
    <property type="entry name" value="HTH_ARAC"/>
    <property type="match status" value="1"/>
</dbReference>
<dbReference type="InterPro" id="IPR018062">
    <property type="entry name" value="HTH_AraC-typ_CS"/>
</dbReference>
<evidence type="ECO:0000256" key="3">
    <source>
        <dbReference type="ARBA" id="ARBA00023163"/>
    </source>
</evidence>
<dbReference type="Pfam" id="PF12833">
    <property type="entry name" value="HTH_18"/>
    <property type="match status" value="1"/>
</dbReference>
<dbReference type="PANTHER" id="PTHR43280:SF29">
    <property type="entry name" value="ARAC-FAMILY TRANSCRIPTIONAL REGULATOR"/>
    <property type="match status" value="1"/>
</dbReference>
<proteinExistence type="predicted"/>
<dbReference type="InterPro" id="IPR018060">
    <property type="entry name" value="HTH_AraC"/>
</dbReference>
<name>A0A1I5YN29_9BACT</name>
<organism evidence="6 7">
    <name type="scientific">Pseudarcicella hirudinis</name>
    <dbReference type="NCBI Taxonomy" id="1079859"/>
    <lineage>
        <taxon>Bacteria</taxon>
        <taxon>Pseudomonadati</taxon>
        <taxon>Bacteroidota</taxon>
        <taxon>Cytophagia</taxon>
        <taxon>Cytophagales</taxon>
        <taxon>Flectobacillaceae</taxon>
        <taxon>Pseudarcicella</taxon>
    </lineage>
</organism>
<feature type="domain" description="HTH araC/xylS-type" evidence="5">
    <location>
        <begin position="272"/>
        <end position="374"/>
    </location>
</feature>
<evidence type="ECO:0000256" key="2">
    <source>
        <dbReference type="ARBA" id="ARBA00023125"/>
    </source>
</evidence>
<gene>
    <name evidence="6" type="ORF">SAMN04515674_12018</name>
</gene>
<dbReference type="GO" id="GO:0003700">
    <property type="term" value="F:DNA-binding transcription factor activity"/>
    <property type="evidence" value="ECO:0007669"/>
    <property type="project" value="InterPro"/>
</dbReference>
<dbReference type="PROSITE" id="PS00041">
    <property type="entry name" value="HTH_ARAC_FAMILY_1"/>
    <property type="match status" value="1"/>
</dbReference>
<keyword evidence="4" id="KW-0472">Membrane</keyword>